<sequence length="1415" mass="154125">MVSSSIGSGSQADSVAGADDLAGGAWVPPEIEGQINQRVGSSIIDDFVLGHSAADVLREIVQNEFDGGGSHIGIVFGPSELTITGSGRPIAADGWARLDVIVGTGDVIGSHGAERVDPKSNGIGSKNFGIRSLFFFGDRIHVRSNGRVAILDVRQMGTRNLEDPTSLGLPGVSIHVPYRTAVLRDLQPFDVEREHKAMDEIAQALLPTLVKLAGAGSAKGVTSLDVNAQRTGRRIIWSQSAKAEPSAVRGVTLIRRKGRLEDRSASGGTPRILKVEELEFIRSVAIPSERRGVDFPSYYAAERGRLNVAVSVPLIRRRLDVSRNGNFYYPLQAPQGLTGFPFSISAPFKLDQDRSAVVQTPWNDWLLDEAARLTTEVLQKDWLGRFGALAYEGISPGRPAAPDRYQTAVINHLRTQAAWPTQASKRGAIVFAKAENLVVAGEPKLDGFMGTNNSLDKRLMDSPVVMDLVRSMGAKHFTINALVRLRCAGANGKDTLATKLSASEADYHYPSFESGPVDVADQVRSAEVLSSLRSRLSPANRKDLRDTRSTLAADQSLAPVHKLTLVDPSIWAACPAPMSTRLHPKLADVSLFARMCVPFDYADWAVDACSRAETGVIDAKERGALYRWLLLPETKLAPRVLAAVRKSPVVRSHSGDWVRPIDLAMLPRHDAAVLHHVVDAPHADLVKRPELLERLSVRRKVIADDLIALARRLGDHPGGGGAFEAFLVRHEGLLKLSVADELAKLPCLRNRAGGLSSASELHLATPSNLEWLDDPAVIVADGNVSLYRRLGCRSVPDAATLLALLRRRRVDKAPPPRLSEFYQTLADALRRQPADIAMLAAEPVLYVQNEYHAPQDVIVAATVARFQAVTLAVFRGSDELAQAYLTLGAQPQMRTRHWISTFRWFEARAASRNGTLPLIDRPLLRDAYRRRLLTSWTEDLPVDLRFLLDRAGGLHRADDLVAGSFVEDDFPALATALELAGAKIAFADAAEESRSFFLRLDISTLSTRCGSPTPKLGEIRPALGWVRAALDDALSQIRNPNFALGLAELCHARRRQVGTFGPVSASKLAQRLSAVVGIDIVADLQLTYRIAGKAVQVDTDFAVSSGGISVAMPRSRMELEQRLAAAIAEIAGAARISDRRALSPLISLLLRCVSAADARSFLLSQGISPPSSLSEASQEQEDLFDTKTRTEDILRTVLDQLDTTPRAVEPPPASLPSPSPPPAPAPVIPPPVRRPPTLPVLAAVILSEAPVVGAAPVISGSGGRDPGYRGPSYWTPPSAYEVERDRMVGTRGEELIYHLEIQRVRELGYERPEEVVIWTSRTEPGADHDIRSIDGAGNVLWIEVKSTTGRDGRFEWSRREFEKAMREGPRYELVRVYEADSLQPVAKRFRNPAALQGEGLRLELSTLRAFVEPRS</sequence>
<feature type="compositionally biased region" description="Pro residues" evidence="1">
    <location>
        <begin position="1208"/>
        <end position="1230"/>
    </location>
</feature>
<name>A0ABS0T5J7_9CAUL</name>
<keyword evidence="4" id="KW-1185">Reference proteome</keyword>
<evidence type="ECO:0000313" key="4">
    <source>
        <dbReference type="Proteomes" id="UP000639859"/>
    </source>
</evidence>
<dbReference type="EMBL" id="JADWOX010000027">
    <property type="protein sequence ID" value="MBI1686776.1"/>
    <property type="molecule type" value="Genomic_DNA"/>
</dbReference>
<evidence type="ECO:0000313" key="3">
    <source>
        <dbReference type="EMBL" id="MBI1686776.1"/>
    </source>
</evidence>
<evidence type="ECO:0000256" key="1">
    <source>
        <dbReference type="SAM" id="MobiDB-lite"/>
    </source>
</evidence>
<evidence type="ECO:0000259" key="2">
    <source>
        <dbReference type="Pfam" id="PF13020"/>
    </source>
</evidence>
<dbReference type="RefSeq" id="WP_198578663.1">
    <property type="nucleotide sequence ID" value="NZ_JADWOX010000027.1"/>
</dbReference>
<feature type="region of interest" description="Disordered" evidence="1">
    <location>
        <begin position="1168"/>
        <end position="1230"/>
    </location>
</feature>
<comment type="caution">
    <text evidence="3">The sequence shown here is derived from an EMBL/GenBank/DDBJ whole genome shotgun (WGS) entry which is preliminary data.</text>
</comment>
<organism evidence="3 4">
    <name type="scientific">Caulobacter hibisci</name>
    <dbReference type="NCBI Taxonomy" id="2035993"/>
    <lineage>
        <taxon>Bacteria</taxon>
        <taxon>Pseudomonadati</taxon>
        <taxon>Pseudomonadota</taxon>
        <taxon>Alphaproteobacteria</taxon>
        <taxon>Caulobacterales</taxon>
        <taxon>Caulobacteraceae</taxon>
        <taxon>Caulobacter</taxon>
    </lineage>
</organism>
<feature type="compositionally biased region" description="Polar residues" evidence="1">
    <location>
        <begin position="1168"/>
        <end position="1177"/>
    </location>
</feature>
<feature type="domain" description="Protein NO VEIN C-terminal" evidence="2">
    <location>
        <begin position="1292"/>
        <end position="1381"/>
    </location>
</feature>
<gene>
    <name evidence="3" type="ORF">I4Q42_24175</name>
</gene>
<dbReference type="InterPro" id="IPR024975">
    <property type="entry name" value="NOV_C"/>
</dbReference>
<dbReference type="Pfam" id="PF13020">
    <property type="entry name" value="NOV_C"/>
    <property type="match status" value="1"/>
</dbReference>
<reference evidence="3 4" key="1">
    <citation type="submission" date="2020-11" db="EMBL/GenBank/DDBJ databases">
        <title>genome sequence of strain KACC 18849.</title>
        <authorList>
            <person name="Gao J."/>
            <person name="Zhang X."/>
        </authorList>
    </citation>
    <scope>NUCLEOTIDE SEQUENCE [LARGE SCALE GENOMIC DNA]</scope>
    <source>
        <strain evidence="3 4">KACC 18849</strain>
    </source>
</reference>
<protein>
    <submittedName>
        <fullName evidence="3">DUF3883 domain-containing protein</fullName>
    </submittedName>
</protein>
<proteinExistence type="predicted"/>
<accession>A0ABS0T5J7</accession>
<dbReference type="Proteomes" id="UP000639859">
    <property type="component" value="Unassembled WGS sequence"/>
</dbReference>
<feature type="compositionally biased region" description="Basic and acidic residues" evidence="1">
    <location>
        <begin position="1184"/>
        <end position="1194"/>
    </location>
</feature>